<evidence type="ECO:0000256" key="1">
    <source>
        <dbReference type="SAM" id="MobiDB-lite"/>
    </source>
</evidence>
<evidence type="ECO:0000313" key="2">
    <source>
        <dbReference type="EMBL" id="KAF2112368.1"/>
    </source>
</evidence>
<dbReference type="Proteomes" id="UP000799770">
    <property type="component" value="Unassembled WGS sequence"/>
</dbReference>
<feature type="compositionally biased region" description="Low complexity" evidence="1">
    <location>
        <begin position="129"/>
        <end position="144"/>
    </location>
</feature>
<protein>
    <recommendedName>
        <fullName evidence="4">Inner membrane assembly complex subunit 17</fullName>
    </recommendedName>
</protein>
<feature type="region of interest" description="Disordered" evidence="1">
    <location>
        <begin position="30"/>
        <end position="53"/>
    </location>
</feature>
<evidence type="ECO:0000313" key="3">
    <source>
        <dbReference type="Proteomes" id="UP000799770"/>
    </source>
</evidence>
<gene>
    <name evidence="2" type="ORF">BDV96DRAFT_580603</name>
</gene>
<accession>A0A6A5Z1T7</accession>
<sequence>MATRSRAAPLLLRASRQTSRIPARTLGILRRKYATEHPPPPPPPSRPRPESKGLAANFYRSFGSPILKTFLGALFTYQVLYWSWLKLEAVEEKYDKENEISGLETQLKSLKDGGKIEGMQGPVAVGVPAAEGSQSSSQEGWSSWAKRKVFGGSKGS</sequence>
<name>A0A6A5Z1T7_9PLEO</name>
<dbReference type="EMBL" id="ML977331">
    <property type="protein sequence ID" value="KAF2112368.1"/>
    <property type="molecule type" value="Genomic_DNA"/>
</dbReference>
<feature type="compositionally biased region" description="Pro residues" evidence="1">
    <location>
        <begin position="37"/>
        <end position="46"/>
    </location>
</feature>
<evidence type="ECO:0008006" key="4">
    <source>
        <dbReference type="Google" id="ProtNLM"/>
    </source>
</evidence>
<proteinExistence type="predicted"/>
<feature type="region of interest" description="Disordered" evidence="1">
    <location>
        <begin position="126"/>
        <end position="156"/>
    </location>
</feature>
<organism evidence="2 3">
    <name type="scientific">Lophiotrema nucula</name>
    <dbReference type="NCBI Taxonomy" id="690887"/>
    <lineage>
        <taxon>Eukaryota</taxon>
        <taxon>Fungi</taxon>
        <taxon>Dikarya</taxon>
        <taxon>Ascomycota</taxon>
        <taxon>Pezizomycotina</taxon>
        <taxon>Dothideomycetes</taxon>
        <taxon>Pleosporomycetidae</taxon>
        <taxon>Pleosporales</taxon>
        <taxon>Lophiotremataceae</taxon>
        <taxon>Lophiotrema</taxon>
    </lineage>
</organism>
<dbReference type="AlphaFoldDB" id="A0A6A5Z1T7"/>
<keyword evidence="3" id="KW-1185">Reference proteome</keyword>
<dbReference type="OrthoDB" id="2120024at2759"/>
<reference evidence="2" key="1">
    <citation type="journal article" date="2020" name="Stud. Mycol.">
        <title>101 Dothideomycetes genomes: a test case for predicting lifestyles and emergence of pathogens.</title>
        <authorList>
            <person name="Haridas S."/>
            <person name="Albert R."/>
            <person name="Binder M."/>
            <person name="Bloem J."/>
            <person name="Labutti K."/>
            <person name="Salamov A."/>
            <person name="Andreopoulos B."/>
            <person name="Baker S."/>
            <person name="Barry K."/>
            <person name="Bills G."/>
            <person name="Bluhm B."/>
            <person name="Cannon C."/>
            <person name="Castanera R."/>
            <person name="Culley D."/>
            <person name="Daum C."/>
            <person name="Ezra D."/>
            <person name="Gonzalez J."/>
            <person name="Henrissat B."/>
            <person name="Kuo A."/>
            <person name="Liang C."/>
            <person name="Lipzen A."/>
            <person name="Lutzoni F."/>
            <person name="Magnuson J."/>
            <person name="Mondo S."/>
            <person name="Nolan M."/>
            <person name="Ohm R."/>
            <person name="Pangilinan J."/>
            <person name="Park H.-J."/>
            <person name="Ramirez L."/>
            <person name="Alfaro M."/>
            <person name="Sun H."/>
            <person name="Tritt A."/>
            <person name="Yoshinaga Y."/>
            <person name="Zwiers L.-H."/>
            <person name="Turgeon B."/>
            <person name="Goodwin S."/>
            <person name="Spatafora J."/>
            <person name="Crous P."/>
            <person name="Grigoriev I."/>
        </authorList>
    </citation>
    <scope>NUCLEOTIDE SEQUENCE</scope>
    <source>
        <strain evidence="2">CBS 627.86</strain>
    </source>
</reference>